<organism evidence="6 7">
    <name type="scientific">Hyaloscypha variabilis (strain UAMH 11265 / GT02V1 / F)</name>
    <name type="common">Meliniomyces variabilis</name>
    <dbReference type="NCBI Taxonomy" id="1149755"/>
    <lineage>
        <taxon>Eukaryota</taxon>
        <taxon>Fungi</taxon>
        <taxon>Dikarya</taxon>
        <taxon>Ascomycota</taxon>
        <taxon>Pezizomycotina</taxon>
        <taxon>Leotiomycetes</taxon>
        <taxon>Helotiales</taxon>
        <taxon>Hyaloscyphaceae</taxon>
        <taxon>Hyaloscypha</taxon>
        <taxon>Hyaloscypha variabilis</taxon>
    </lineage>
</organism>
<dbReference type="FunFam" id="3.20.20.80:FF:000064">
    <property type="entry name" value="Oligo-1,6-glucosidase"/>
    <property type="match status" value="1"/>
</dbReference>
<dbReference type="CDD" id="cd11333">
    <property type="entry name" value="AmyAc_SI_OligoGlu_DGase"/>
    <property type="match status" value="1"/>
</dbReference>
<dbReference type="FunFam" id="3.90.400.10:FF:000004">
    <property type="entry name" value="Oligo-1,6-glucosidase"/>
    <property type="match status" value="1"/>
</dbReference>
<dbReference type="Gene3D" id="2.60.40.1180">
    <property type="entry name" value="Golgi alpha-mannosidase II"/>
    <property type="match status" value="1"/>
</dbReference>
<dbReference type="STRING" id="1149755.A0A2J6QVU1"/>
<keyword evidence="2 6" id="KW-0378">Hydrolase</keyword>
<feature type="domain" description="Glycosyl hydrolase family 13 catalytic" evidence="5">
    <location>
        <begin position="60"/>
        <end position="483"/>
    </location>
</feature>
<evidence type="ECO:0000313" key="6">
    <source>
        <dbReference type="EMBL" id="PMD30359.1"/>
    </source>
</evidence>
<dbReference type="GO" id="GO:0005987">
    <property type="term" value="P:sucrose catabolic process"/>
    <property type="evidence" value="ECO:0007669"/>
    <property type="project" value="TreeGrafter"/>
</dbReference>
<protein>
    <submittedName>
        <fullName evidence="6">Glycoside hydrolase family 13 protein</fullName>
    </submittedName>
</protein>
<dbReference type="FunFam" id="3.20.20.80:FF:000087">
    <property type="entry name" value="Oligo-1,6-glucosidase IMA1"/>
    <property type="match status" value="1"/>
</dbReference>
<dbReference type="InterPro" id="IPR013780">
    <property type="entry name" value="Glyco_hydro_b"/>
</dbReference>
<name>A0A2J6QVU1_HYAVF</name>
<dbReference type="GO" id="GO:0033934">
    <property type="term" value="F:glucan 1,4-alpha-maltotriohydrolase activity"/>
    <property type="evidence" value="ECO:0007669"/>
    <property type="project" value="TreeGrafter"/>
</dbReference>
<evidence type="ECO:0000256" key="1">
    <source>
        <dbReference type="ARBA" id="ARBA00008061"/>
    </source>
</evidence>
<dbReference type="GO" id="GO:0004575">
    <property type="term" value="F:sucrose alpha-glucosidase activity"/>
    <property type="evidence" value="ECO:0007669"/>
    <property type="project" value="TreeGrafter"/>
</dbReference>
<accession>A0A2J6QVU1</accession>
<evidence type="ECO:0000256" key="3">
    <source>
        <dbReference type="ARBA" id="ARBA00023295"/>
    </source>
</evidence>
<evidence type="ECO:0000256" key="2">
    <source>
        <dbReference type="ARBA" id="ARBA00022801"/>
    </source>
</evidence>
<dbReference type="InterPro" id="IPR017853">
    <property type="entry name" value="GH"/>
</dbReference>
<dbReference type="InterPro" id="IPR006047">
    <property type="entry name" value="GH13_cat_dom"/>
</dbReference>
<keyword evidence="4" id="KW-0462">Maltose metabolism</keyword>
<dbReference type="InterPro" id="IPR045857">
    <property type="entry name" value="O16G_dom_2"/>
</dbReference>
<dbReference type="OrthoDB" id="1740265at2759"/>
<dbReference type="Proteomes" id="UP000235786">
    <property type="component" value="Unassembled WGS sequence"/>
</dbReference>
<keyword evidence="3" id="KW-0326">Glycosidase</keyword>
<dbReference type="SUPFAM" id="SSF51011">
    <property type="entry name" value="Glycosyl hydrolase domain"/>
    <property type="match status" value="1"/>
</dbReference>
<evidence type="ECO:0000313" key="7">
    <source>
        <dbReference type="Proteomes" id="UP000235786"/>
    </source>
</evidence>
<evidence type="ECO:0000256" key="4">
    <source>
        <dbReference type="ARBA" id="ARBA00026248"/>
    </source>
</evidence>
<evidence type="ECO:0000259" key="5">
    <source>
        <dbReference type="SMART" id="SM00642"/>
    </source>
</evidence>
<keyword evidence="7" id="KW-1185">Reference proteome</keyword>
<dbReference type="PANTHER" id="PTHR10357:SF179">
    <property type="entry name" value="NEUTRAL AND BASIC AMINO ACID TRANSPORT PROTEIN RBAT"/>
    <property type="match status" value="1"/>
</dbReference>
<reference evidence="6 7" key="1">
    <citation type="submission" date="2016-04" db="EMBL/GenBank/DDBJ databases">
        <title>A degradative enzymes factory behind the ericoid mycorrhizal symbiosis.</title>
        <authorList>
            <consortium name="DOE Joint Genome Institute"/>
            <person name="Martino E."/>
            <person name="Morin E."/>
            <person name="Grelet G."/>
            <person name="Kuo A."/>
            <person name="Kohler A."/>
            <person name="Daghino S."/>
            <person name="Barry K."/>
            <person name="Choi C."/>
            <person name="Cichocki N."/>
            <person name="Clum A."/>
            <person name="Copeland A."/>
            <person name="Hainaut M."/>
            <person name="Haridas S."/>
            <person name="Labutti K."/>
            <person name="Lindquist E."/>
            <person name="Lipzen A."/>
            <person name="Khouja H.-R."/>
            <person name="Murat C."/>
            <person name="Ohm R."/>
            <person name="Olson A."/>
            <person name="Spatafora J."/>
            <person name="Veneault-Fourrey C."/>
            <person name="Henrissat B."/>
            <person name="Grigoriev I."/>
            <person name="Martin F."/>
            <person name="Perotto S."/>
        </authorList>
    </citation>
    <scope>NUCLEOTIDE SEQUENCE [LARGE SCALE GENOMIC DNA]</scope>
    <source>
        <strain evidence="6 7">F</strain>
    </source>
</reference>
<dbReference type="PANTHER" id="PTHR10357">
    <property type="entry name" value="ALPHA-AMYLASE FAMILY MEMBER"/>
    <property type="match status" value="1"/>
</dbReference>
<dbReference type="SUPFAM" id="SSF51445">
    <property type="entry name" value="(Trans)glycosidases"/>
    <property type="match status" value="1"/>
</dbReference>
<dbReference type="Gene3D" id="3.20.20.80">
    <property type="entry name" value="Glycosidases"/>
    <property type="match status" value="1"/>
</dbReference>
<dbReference type="EMBL" id="KZ613967">
    <property type="protein sequence ID" value="PMD30359.1"/>
    <property type="molecule type" value="Genomic_DNA"/>
</dbReference>
<dbReference type="SMART" id="SM00642">
    <property type="entry name" value="Aamy"/>
    <property type="match status" value="1"/>
</dbReference>
<dbReference type="GO" id="GO:0004574">
    <property type="term" value="F:oligo-1,6-glucosidase activity"/>
    <property type="evidence" value="ECO:0007669"/>
    <property type="project" value="TreeGrafter"/>
</dbReference>
<dbReference type="GO" id="GO:0004556">
    <property type="term" value="F:alpha-amylase activity"/>
    <property type="evidence" value="ECO:0007669"/>
    <property type="project" value="TreeGrafter"/>
</dbReference>
<gene>
    <name evidence="6" type="ORF">L207DRAFT_520197</name>
</gene>
<dbReference type="GO" id="GO:0000025">
    <property type="term" value="P:maltose catabolic process"/>
    <property type="evidence" value="ECO:0007669"/>
    <property type="project" value="TreeGrafter"/>
</dbReference>
<comment type="similarity">
    <text evidence="1">Belongs to the glycosyl hydrolase 13 family.</text>
</comment>
<dbReference type="AlphaFoldDB" id="A0A2J6QVU1"/>
<dbReference type="Gene3D" id="3.90.400.10">
    <property type="entry name" value="Oligo-1,6-glucosidase, Domain 2"/>
    <property type="match status" value="1"/>
</dbReference>
<dbReference type="Pfam" id="PF00128">
    <property type="entry name" value="Alpha-amylase"/>
    <property type="match status" value="1"/>
</dbReference>
<proteinExistence type="inferred from homology"/>
<sequence>MRRIRSLTALGSAVVALVAAFILTERYYLEFDFVEQKTLNHDMDIPEQQREWWKEAVIYEIYPASFKDSNGDGIGDIPGIISKLDYLHDLGIDVIHICPHYQSPQVDMGYDISDYETVHPPYGTVYDVQALIDATHTRGMKIIFDLVINHSSDQHKWFQESRSSKENPKRDWYFWRPARWDDEGNRHPPNNWRSHFTVPAWTWDEKTEEYYLHVYAPEMPDLNWENEETRHAIYNSSMIFWLERGIDGFRIDTVNKYSKDVSFPDAPITEPSEETQPAAKFYNNGPRIHEFLGEMKEILDQYGALALGELSHFPYTEERELPFVSASTGQLNVVFNYGLMALGQKREKGQEGRSPFNVPAFKAELSRWQCFADETDGWVTLFLENHDSPRSLSRFGSNGSTEEQVRSGKMLAMLMATLTGTLVLYQGQELGMSNAPRSWPAEEFKDVRSVNMVTRAKETCRADSACLEKELDGLWETARDHARLPMQWNSGPNAGFTDDGVAPWMRLNDEWKIKNVEMQSGNPLSLLSFWRRMLKLRKEHQELFVYGTYRFHETEEEELFVFTKEWNKKKSLTVVNMSGQEKSWQGAASIIGEEGRILAENIGDGAHRHKTLSAWEGRVYVTTS</sequence>